<reference evidence="1" key="1">
    <citation type="submission" date="2021-01" db="EMBL/GenBank/DDBJ databases">
        <authorList>
            <consortium name="Genoscope - CEA"/>
            <person name="William W."/>
        </authorList>
    </citation>
    <scope>NUCLEOTIDE SEQUENCE</scope>
</reference>
<comment type="caution">
    <text evidence="1">The sequence shown here is derived from an EMBL/GenBank/DDBJ whole genome shotgun (WGS) entry which is preliminary data.</text>
</comment>
<accession>A0A8S1QS54</accession>
<sequence length="64" mass="7665">MKQSFGQIKLCNQIQNIAIHQALKRRVQEGLVNIMKQQFGQINLYKQIQRIFFLYAQKAIHQDY</sequence>
<keyword evidence="2" id="KW-1185">Reference proteome</keyword>
<organism evidence="1 2">
    <name type="scientific">Paramecium primaurelia</name>
    <dbReference type="NCBI Taxonomy" id="5886"/>
    <lineage>
        <taxon>Eukaryota</taxon>
        <taxon>Sar</taxon>
        <taxon>Alveolata</taxon>
        <taxon>Ciliophora</taxon>
        <taxon>Intramacronucleata</taxon>
        <taxon>Oligohymenophorea</taxon>
        <taxon>Peniculida</taxon>
        <taxon>Parameciidae</taxon>
        <taxon>Paramecium</taxon>
    </lineage>
</organism>
<gene>
    <name evidence="1" type="ORF">PPRIM_AZ9-3.1.T1970008</name>
</gene>
<dbReference type="EMBL" id="CAJJDM010000206">
    <property type="protein sequence ID" value="CAD8117380.1"/>
    <property type="molecule type" value="Genomic_DNA"/>
</dbReference>
<dbReference type="Proteomes" id="UP000688137">
    <property type="component" value="Unassembled WGS sequence"/>
</dbReference>
<evidence type="ECO:0000313" key="2">
    <source>
        <dbReference type="Proteomes" id="UP000688137"/>
    </source>
</evidence>
<evidence type="ECO:0000313" key="1">
    <source>
        <dbReference type="EMBL" id="CAD8117380.1"/>
    </source>
</evidence>
<name>A0A8S1QS54_PARPR</name>
<proteinExistence type="predicted"/>
<protein>
    <submittedName>
        <fullName evidence="1">Uncharacterized protein</fullName>
    </submittedName>
</protein>
<dbReference type="AlphaFoldDB" id="A0A8S1QS54"/>